<evidence type="ECO:0000313" key="3">
    <source>
        <dbReference type="WBParaSite" id="ACRNAN_scaffold3312.g8291.t1"/>
    </source>
</evidence>
<proteinExistence type="predicted"/>
<organism evidence="2 3">
    <name type="scientific">Acrobeloides nanus</name>
    <dbReference type="NCBI Taxonomy" id="290746"/>
    <lineage>
        <taxon>Eukaryota</taxon>
        <taxon>Metazoa</taxon>
        <taxon>Ecdysozoa</taxon>
        <taxon>Nematoda</taxon>
        <taxon>Chromadorea</taxon>
        <taxon>Rhabditida</taxon>
        <taxon>Tylenchina</taxon>
        <taxon>Cephalobomorpha</taxon>
        <taxon>Cephaloboidea</taxon>
        <taxon>Cephalobidae</taxon>
        <taxon>Acrobeloides</taxon>
    </lineage>
</organism>
<protein>
    <submittedName>
        <fullName evidence="3">Uncharacterized protein</fullName>
    </submittedName>
</protein>
<reference evidence="3" key="1">
    <citation type="submission" date="2022-11" db="UniProtKB">
        <authorList>
            <consortium name="WormBaseParasite"/>
        </authorList>
    </citation>
    <scope>IDENTIFICATION</scope>
</reference>
<sequence length="103" mass="11756">MGTLVMANRYKYSSYVAQFGVCVLSVHGLADIVVIIYFIKPYREFFGKIWGKISMKLYVSPNVSSAEPMTNNVLVSQPQRIQPAVSSVQIYSQIHRNLRRNLQ</sequence>
<dbReference type="WBParaSite" id="ACRNAN_scaffold3312.g8291.t1">
    <property type="protein sequence ID" value="ACRNAN_scaffold3312.g8291.t1"/>
    <property type="gene ID" value="ACRNAN_scaffold3312.g8291"/>
</dbReference>
<name>A0A914DNZ4_9BILA</name>
<keyword evidence="2" id="KW-1185">Reference proteome</keyword>
<evidence type="ECO:0000256" key="1">
    <source>
        <dbReference type="SAM" id="Phobius"/>
    </source>
</evidence>
<keyword evidence="1" id="KW-0472">Membrane</keyword>
<dbReference type="Proteomes" id="UP000887540">
    <property type="component" value="Unplaced"/>
</dbReference>
<keyword evidence="1" id="KW-1133">Transmembrane helix</keyword>
<accession>A0A914DNZ4</accession>
<evidence type="ECO:0000313" key="2">
    <source>
        <dbReference type="Proteomes" id="UP000887540"/>
    </source>
</evidence>
<feature type="transmembrane region" description="Helical" evidence="1">
    <location>
        <begin position="15"/>
        <end position="39"/>
    </location>
</feature>
<dbReference type="AlphaFoldDB" id="A0A914DNZ4"/>
<keyword evidence="1" id="KW-0812">Transmembrane</keyword>